<evidence type="ECO:0000256" key="4">
    <source>
        <dbReference type="SAM" id="MobiDB-lite"/>
    </source>
</evidence>
<evidence type="ECO:0000259" key="5">
    <source>
        <dbReference type="PROSITE" id="PS50113"/>
    </source>
</evidence>
<gene>
    <name evidence="6" type="ORF">PRZ48_002021</name>
</gene>
<feature type="region of interest" description="Disordered" evidence="4">
    <location>
        <begin position="19"/>
        <end position="229"/>
    </location>
</feature>
<organism evidence="6 7">
    <name type="scientific">Zasmidium cellare</name>
    <name type="common">Wine cellar mold</name>
    <name type="synonym">Racodium cellare</name>
    <dbReference type="NCBI Taxonomy" id="395010"/>
    <lineage>
        <taxon>Eukaryota</taxon>
        <taxon>Fungi</taxon>
        <taxon>Dikarya</taxon>
        <taxon>Ascomycota</taxon>
        <taxon>Pezizomycotina</taxon>
        <taxon>Dothideomycetes</taxon>
        <taxon>Dothideomycetidae</taxon>
        <taxon>Mycosphaerellales</taxon>
        <taxon>Mycosphaerellaceae</taxon>
        <taxon>Zasmidium</taxon>
    </lineage>
</organism>
<sequence length="823" mass="91287">MGPREMRFKAFSSAYDFLGGQYPHQSSNGRRELRAMEKDSASSPRPINSTSSSRDRSRSKVNSVDTAIHVPIGASTDTYDYQNDDFQKRYSARRTATQSEGGINHSRKNSKSRHGEHIPTSPGFTGMDDGTGQTATPADFSKSGIHIPTRTSSSGKQKPTPQPFPPPPPRSPAANEALNSSPPSPETTDDNVYDPGARSSAGSVFSQETAATSVHTLPPLQTKGPDNTDAQYLEPVIEDDPRSWDLVAPPQEELEVGMYALEKRAEQLFSANHLRTIFEDPKLLLKFTGFLNSHRPKSIPILIYYLDALKALRAINYANAIAEALEPIKGQGFTAEVAKPTQNAMLEEKANRAFEQLVQEDLPAYVTHVWIQVVSVSIQRRITGTLAPHLREASEGLAEVFCLTDPSRTDNPIVFASEEFTRTTQYGMNYIIGRNCRFLQGPRTSPHSVRRLAIACTSGKEHVEVFVNYRRDGSPFMNLLMTAPLMDSRGNIRYFIGAQVDVSGLIKDCNEMDGLTRLLEKEQEAEAAGEDEDPHRKDEFQELSEMFNGAELDTVRKFGGRMHKEYVDDSDRESVHGRPRLLLKDPSQEILDKEKRSMSEGAASASVKERLNGKLEGVYQHYLLIRPAPSLRILFTSPSLRVPGILQSPFLNRIGGSSRVRADLGAALAEGRGVTAKIRWLTRPDEDGEGEGRPRWIHCTPLLGHSGAVGVWMIVLVDDDVLPNGQASTRRFRQAPPVASTIGGKEWDQSRSRERKHLNTYDKENDRRGGKQPEYFHRPGSRQNAHAISEDVASPMPGRSPARPQVERFASANASEFSFNLKG</sequence>
<dbReference type="InterPro" id="IPR035965">
    <property type="entry name" value="PAS-like_dom_sf"/>
</dbReference>
<comment type="caution">
    <text evidence="6">The sequence shown here is derived from an EMBL/GenBank/DDBJ whole genome shotgun (WGS) entry which is preliminary data.</text>
</comment>
<keyword evidence="7" id="KW-1185">Reference proteome</keyword>
<feature type="compositionally biased region" description="Basic residues" evidence="4">
    <location>
        <begin position="105"/>
        <end position="114"/>
    </location>
</feature>
<dbReference type="PROSITE" id="PS50113">
    <property type="entry name" value="PAC"/>
    <property type="match status" value="1"/>
</dbReference>
<feature type="compositionally biased region" description="Basic and acidic residues" evidence="4">
    <location>
        <begin position="745"/>
        <end position="777"/>
    </location>
</feature>
<feature type="compositionally biased region" description="Low complexity" evidence="4">
    <location>
        <begin position="41"/>
        <end position="52"/>
    </location>
</feature>
<evidence type="ECO:0000256" key="2">
    <source>
        <dbReference type="ARBA" id="ARBA00022643"/>
    </source>
</evidence>
<evidence type="ECO:0000313" key="7">
    <source>
        <dbReference type="Proteomes" id="UP001305779"/>
    </source>
</evidence>
<evidence type="ECO:0000313" key="6">
    <source>
        <dbReference type="EMBL" id="KAK4508283.1"/>
    </source>
</evidence>
<dbReference type="InterPro" id="IPR000014">
    <property type="entry name" value="PAS"/>
</dbReference>
<reference evidence="6 7" key="1">
    <citation type="journal article" date="2023" name="G3 (Bethesda)">
        <title>A chromosome-level genome assembly of Zasmidium syzygii isolated from banana leaves.</title>
        <authorList>
            <person name="van Westerhoven A.C."/>
            <person name="Mehrabi R."/>
            <person name="Talebi R."/>
            <person name="Steentjes M.B.F."/>
            <person name="Corcolon B."/>
            <person name="Chong P.A."/>
            <person name="Kema G.H.J."/>
            <person name="Seidl M.F."/>
        </authorList>
    </citation>
    <scope>NUCLEOTIDE SEQUENCE [LARGE SCALE GENOMIC DNA]</scope>
    <source>
        <strain evidence="6 7">P124</strain>
    </source>
</reference>
<protein>
    <recommendedName>
        <fullName evidence="5">PAC domain-containing protein</fullName>
    </recommendedName>
</protein>
<feature type="compositionally biased region" description="Basic and acidic residues" evidence="4">
    <location>
        <begin position="29"/>
        <end position="40"/>
    </location>
</feature>
<feature type="compositionally biased region" description="Pro residues" evidence="4">
    <location>
        <begin position="160"/>
        <end position="171"/>
    </location>
</feature>
<dbReference type="EMBL" id="JAXOVC010000001">
    <property type="protein sequence ID" value="KAK4508283.1"/>
    <property type="molecule type" value="Genomic_DNA"/>
</dbReference>
<feature type="region of interest" description="Disordered" evidence="4">
    <location>
        <begin position="728"/>
        <end position="805"/>
    </location>
</feature>
<dbReference type="InterPro" id="IPR000700">
    <property type="entry name" value="PAS-assoc_C"/>
</dbReference>
<keyword evidence="3" id="KW-0157">Chromophore</keyword>
<dbReference type="Gene3D" id="3.30.450.20">
    <property type="entry name" value="PAS domain"/>
    <property type="match status" value="1"/>
</dbReference>
<dbReference type="Proteomes" id="UP001305779">
    <property type="component" value="Unassembled WGS sequence"/>
</dbReference>
<dbReference type="Pfam" id="PF13426">
    <property type="entry name" value="PAS_9"/>
    <property type="match status" value="1"/>
</dbReference>
<dbReference type="PANTHER" id="PTHR47429">
    <property type="entry name" value="PROTEIN TWIN LOV 1"/>
    <property type="match status" value="1"/>
</dbReference>
<name>A0ABR0F5I4_ZASCE</name>
<feature type="domain" description="PAC" evidence="5">
    <location>
        <begin position="461"/>
        <end position="514"/>
    </location>
</feature>
<evidence type="ECO:0000256" key="3">
    <source>
        <dbReference type="ARBA" id="ARBA00022991"/>
    </source>
</evidence>
<keyword evidence="1" id="KW-0285">Flavoprotein</keyword>
<keyword evidence="2" id="KW-0288">FMN</keyword>
<dbReference type="PANTHER" id="PTHR47429:SF9">
    <property type="entry name" value="PAS DOMAIN-CONTAINING PROTEIN"/>
    <property type="match status" value="1"/>
</dbReference>
<dbReference type="SUPFAM" id="SSF55785">
    <property type="entry name" value="PYP-like sensor domain (PAS domain)"/>
    <property type="match status" value="1"/>
</dbReference>
<proteinExistence type="predicted"/>
<feature type="compositionally biased region" description="Polar residues" evidence="4">
    <location>
        <begin position="200"/>
        <end position="215"/>
    </location>
</feature>
<accession>A0ABR0F5I4</accession>
<evidence type="ECO:0000256" key="1">
    <source>
        <dbReference type="ARBA" id="ARBA00022630"/>
    </source>
</evidence>